<dbReference type="EC" id="3.2.1.21" evidence="3 11"/>
<dbReference type="InterPro" id="IPR033132">
    <property type="entry name" value="GH_1_N_CS"/>
</dbReference>
<keyword evidence="8" id="KW-0624">Polysaccharide degradation</keyword>
<dbReference type="GO" id="GO:0008422">
    <property type="term" value="F:beta-glucosidase activity"/>
    <property type="evidence" value="ECO:0007669"/>
    <property type="project" value="UniProtKB-EC"/>
</dbReference>
<sequence>MFTRTGGLTKGSAPVQNPIFPPGFLWGVSTSAFQIEGATSEGGRGPSIWDTFTATEGKIARGEQANVAADHYHRYPEDIALMAELGVGAYRMSIAWPRIQPEGKGAPNPEGLGFYDKLIDAVCEAGIAPAVTLYHWDTPQAIEDDGGWLSRTTAERFAEYAHILGDRFADRVKLWIPLNEPMVMSIFGYGIGEYAPGQTLLLDAIPTAHHQNLAHGLAVQALRAAGATEVGTANNHSPIWPSDDSPEDEAAAEWLDALLNRLYADPVLLGTYPEQLHEHLPAGFADDLPTIAQPLDFYGVNYYEPQGVAKPSPGNPLPFDLRPVEGYPMTTNDSPIVPHALRELLLDFHRRYRDKLPPIQITENGCSFADVVAEDGGVHDPERIDFLHSHLVALREAMDAGVDVRGYFCWSLMDNFEWSKGYAPRFGLVHVDYETLRRTPKDSFHWYRKLVRDEQ</sequence>
<keyword evidence="4 11" id="KW-0378">Hydrolase</keyword>
<evidence type="ECO:0000256" key="8">
    <source>
        <dbReference type="ARBA" id="ARBA00023326"/>
    </source>
</evidence>
<dbReference type="SUPFAM" id="SSF51445">
    <property type="entry name" value="(Trans)glycosidases"/>
    <property type="match status" value="1"/>
</dbReference>
<feature type="active site" description="Proton donor" evidence="9">
    <location>
        <position position="180"/>
    </location>
</feature>
<feature type="binding site" evidence="10">
    <location>
        <position position="410"/>
    </location>
    <ligand>
        <name>substrate</name>
    </ligand>
</feature>
<feature type="binding site" evidence="10">
    <location>
        <position position="303"/>
    </location>
    <ligand>
        <name>substrate</name>
    </ligand>
</feature>
<feature type="active site" description="Nucleophile" evidence="9">
    <location>
        <position position="363"/>
    </location>
</feature>
<feature type="binding site" evidence="10">
    <location>
        <position position="34"/>
    </location>
    <ligand>
        <name>substrate</name>
    </ligand>
</feature>
<dbReference type="EMBL" id="CABVGP010000003">
    <property type="protein sequence ID" value="VVJ23571.1"/>
    <property type="molecule type" value="Genomic_DNA"/>
</dbReference>
<evidence type="ECO:0000256" key="4">
    <source>
        <dbReference type="ARBA" id="ARBA00022801"/>
    </source>
</evidence>
<dbReference type="GO" id="GO:0030245">
    <property type="term" value="P:cellulose catabolic process"/>
    <property type="evidence" value="ECO:0007669"/>
    <property type="project" value="UniProtKB-KW"/>
</dbReference>
<dbReference type="Proteomes" id="UP000399805">
    <property type="component" value="Unassembled WGS sequence"/>
</dbReference>
<evidence type="ECO:0000313" key="13">
    <source>
        <dbReference type="Proteomes" id="UP000399805"/>
    </source>
</evidence>
<comment type="catalytic activity">
    <reaction evidence="1 11">
        <text>Hydrolysis of terminal, non-reducing beta-D-glucosyl residues with release of beta-D-glucose.</text>
        <dbReference type="EC" id="3.2.1.21"/>
    </reaction>
</comment>
<evidence type="ECO:0000256" key="7">
    <source>
        <dbReference type="ARBA" id="ARBA00023295"/>
    </source>
</evidence>
<name>A0A6I8M6C8_9PSEU</name>
<dbReference type="AlphaFoldDB" id="A0A6I8M6C8"/>
<evidence type="ECO:0000256" key="3">
    <source>
        <dbReference type="ARBA" id="ARBA00012744"/>
    </source>
</evidence>
<keyword evidence="7 11" id="KW-0326">Glycosidase</keyword>
<dbReference type="PRINTS" id="PR00131">
    <property type="entry name" value="GLHYDRLASE1"/>
</dbReference>
<feature type="binding site" evidence="10">
    <location>
        <position position="179"/>
    </location>
    <ligand>
        <name>substrate</name>
    </ligand>
</feature>
<dbReference type="PANTHER" id="PTHR10353:SF36">
    <property type="entry name" value="LP05116P"/>
    <property type="match status" value="1"/>
</dbReference>
<proteinExistence type="inferred from homology"/>
<evidence type="ECO:0000256" key="5">
    <source>
        <dbReference type="ARBA" id="ARBA00023001"/>
    </source>
</evidence>
<feature type="binding site" evidence="10">
    <location>
        <position position="135"/>
    </location>
    <ligand>
        <name>substrate</name>
    </ligand>
</feature>
<keyword evidence="13" id="KW-1185">Reference proteome</keyword>
<dbReference type="PROSITE" id="PS00653">
    <property type="entry name" value="GLYCOSYL_HYDROL_F1_2"/>
    <property type="match status" value="1"/>
</dbReference>
<keyword evidence="5" id="KW-0136">Cellulose degradation</keyword>
<evidence type="ECO:0000256" key="2">
    <source>
        <dbReference type="ARBA" id="ARBA00010838"/>
    </source>
</evidence>
<feature type="binding site" evidence="10">
    <location>
        <begin position="417"/>
        <end position="418"/>
    </location>
    <ligand>
        <name>substrate</name>
    </ligand>
</feature>
<evidence type="ECO:0000256" key="1">
    <source>
        <dbReference type="ARBA" id="ARBA00000448"/>
    </source>
</evidence>
<comment type="similarity">
    <text evidence="2 11">Belongs to the glycosyl hydrolase 1 family.</text>
</comment>
<dbReference type="InterPro" id="IPR017853">
    <property type="entry name" value="GH"/>
</dbReference>
<dbReference type="PANTHER" id="PTHR10353">
    <property type="entry name" value="GLYCOSYL HYDROLASE"/>
    <property type="match status" value="1"/>
</dbReference>
<protein>
    <recommendedName>
        <fullName evidence="3 11">Beta-glucosidase</fullName>
        <ecNumber evidence="3 11">3.2.1.21</ecNumber>
    </recommendedName>
</protein>
<dbReference type="Gene3D" id="3.20.20.80">
    <property type="entry name" value="Glycosidases"/>
    <property type="match status" value="1"/>
</dbReference>
<accession>A0A6I8M6C8</accession>
<reference evidence="12 13" key="1">
    <citation type="submission" date="2019-09" db="EMBL/GenBank/DDBJ databases">
        <authorList>
            <person name="Leyn A S."/>
        </authorList>
    </citation>
    <scope>NUCLEOTIDE SEQUENCE [LARGE SCALE GENOMIC DNA]</scope>
    <source>
        <strain evidence="12">AA231_1</strain>
    </source>
</reference>
<evidence type="ECO:0000256" key="9">
    <source>
        <dbReference type="PIRSR" id="PIRSR617736-1"/>
    </source>
</evidence>
<evidence type="ECO:0000256" key="6">
    <source>
        <dbReference type="ARBA" id="ARBA00023277"/>
    </source>
</evidence>
<evidence type="ECO:0000256" key="10">
    <source>
        <dbReference type="PIRSR" id="PIRSR617736-2"/>
    </source>
</evidence>
<dbReference type="FunFam" id="3.20.20.80:FF:000004">
    <property type="entry name" value="Beta-glucosidase 6-phospho-beta-glucosidase"/>
    <property type="match status" value="1"/>
</dbReference>
<organism evidence="12 13">
    <name type="scientific">Amycolatopsis camponoti</name>
    <dbReference type="NCBI Taxonomy" id="2606593"/>
    <lineage>
        <taxon>Bacteria</taxon>
        <taxon>Bacillati</taxon>
        <taxon>Actinomycetota</taxon>
        <taxon>Actinomycetes</taxon>
        <taxon>Pseudonocardiales</taxon>
        <taxon>Pseudonocardiaceae</taxon>
        <taxon>Amycolatopsis</taxon>
    </lineage>
</organism>
<dbReference type="NCBIfam" id="TIGR03356">
    <property type="entry name" value="BGL"/>
    <property type="match status" value="1"/>
</dbReference>
<evidence type="ECO:0000313" key="12">
    <source>
        <dbReference type="EMBL" id="VVJ23571.1"/>
    </source>
</evidence>
<keyword evidence="6" id="KW-0119">Carbohydrate metabolism</keyword>
<dbReference type="GO" id="GO:0005829">
    <property type="term" value="C:cytosol"/>
    <property type="evidence" value="ECO:0007669"/>
    <property type="project" value="TreeGrafter"/>
</dbReference>
<dbReference type="InterPro" id="IPR001360">
    <property type="entry name" value="Glyco_hydro_1"/>
</dbReference>
<evidence type="ECO:0000256" key="11">
    <source>
        <dbReference type="RuleBase" id="RU361175"/>
    </source>
</evidence>
<dbReference type="InterPro" id="IPR017736">
    <property type="entry name" value="Glyco_hydro_1_beta-glucosidase"/>
</dbReference>
<dbReference type="Pfam" id="PF00232">
    <property type="entry name" value="Glyco_hydro_1"/>
    <property type="match status" value="1"/>
</dbReference>
<gene>
    <name evidence="12" type="ORF">AA23TX_08468</name>
</gene>